<comment type="caution">
    <text evidence="1">The sequence shown here is derived from an EMBL/GenBank/DDBJ whole genome shotgun (WGS) entry which is preliminary data.</text>
</comment>
<evidence type="ECO:0000313" key="2">
    <source>
        <dbReference type="Proteomes" id="UP001149079"/>
    </source>
</evidence>
<name>A0A9W9H775_9EURO</name>
<proteinExistence type="predicted"/>
<reference evidence="1" key="1">
    <citation type="submission" date="2022-11" db="EMBL/GenBank/DDBJ databases">
        <authorList>
            <person name="Petersen C."/>
        </authorList>
    </citation>
    <scope>NUCLEOTIDE SEQUENCE</scope>
    <source>
        <strain evidence="1">IBT 22155</strain>
    </source>
</reference>
<accession>A0A9W9H775</accession>
<keyword evidence="2" id="KW-1185">Reference proteome</keyword>
<dbReference type="RefSeq" id="XP_056523703.1">
    <property type="nucleotide sequence ID" value="XM_056664646.1"/>
</dbReference>
<dbReference type="GeneID" id="81403816"/>
<dbReference type="Proteomes" id="UP001149079">
    <property type="component" value="Unassembled WGS sequence"/>
</dbReference>
<gene>
    <name evidence="1" type="ORF">N7515_003902</name>
</gene>
<dbReference type="AlphaFoldDB" id="A0A9W9H775"/>
<sequence length="130" mass="14780">MIQSRCAVDSLEKKKRHRIFGLCTDGEDFRCLEIDSGLNWSRLHLTYSNDLQQILKMLAFIHFCVSCRLPAEKDWRNPFLTERLLPEGCGVSCVTRPAELGPIGTKRTLDHSKSPTPPHVVLRIAPKIPL</sequence>
<reference evidence="1" key="2">
    <citation type="journal article" date="2023" name="IMA Fungus">
        <title>Comparative genomic study of the Penicillium genus elucidates a diverse pangenome and 15 lateral gene transfer events.</title>
        <authorList>
            <person name="Petersen C."/>
            <person name="Sorensen T."/>
            <person name="Nielsen M.R."/>
            <person name="Sondergaard T.E."/>
            <person name="Sorensen J.L."/>
            <person name="Fitzpatrick D.A."/>
            <person name="Frisvad J.C."/>
            <person name="Nielsen K.L."/>
        </authorList>
    </citation>
    <scope>NUCLEOTIDE SEQUENCE</scope>
    <source>
        <strain evidence="1">IBT 22155</strain>
    </source>
</reference>
<evidence type="ECO:0000313" key="1">
    <source>
        <dbReference type="EMBL" id="KAJ5139054.1"/>
    </source>
</evidence>
<dbReference type="EMBL" id="JAPQKL010000003">
    <property type="protein sequence ID" value="KAJ5139054.1"/>
    <property type="molecule type" value="Genomic_DNA"/>
</dbReference>
<dbReference type="OrthoDB" id="4367035at2759"/>
<protein>
    <submittedName>
        <fullName evidence="1">Uncharacterized protein</fullName>
    </submittedName>
</protein>
<organism evidence="1 2">
    <name type="scientific">Penicillium bovifimosum</name>
    <dbReference type="NCBI Taxonomy" id="126998"/>
    <lineage>
        <taxon>Eukaryota</taxon>
        <taxon>Fungi</taxon>
        <taxon>Dikarya</taxon>
        <taxon>Ascomycota</taxon>
        <taxon>Pezizomycotina</taxon>
        <taxon>Eurotiomycetes</taxon>
        <taxon>Eurotiomycetidae</taxon>
        <taxon>Eurotiales</taxon>
        <taxon>Aspergillaceae</taxon>
        <taxon>Penicillium</taxon>
    </lineage>
</organism>